<comment type="similarity">
    <text evidence="1">Belongs to the class IV-like SAM-binding methyltransferase superfamily. RNA methyltransferase TrmH family.</text>
</comment>
<dbReference type="GO" id="GO:0008173">
    <property type="term" value="F:RNA methyltransferase activity"/>
    <property type="evidence" value="ECO:0007669"/>
    <property type="project" value="InterPro"/>
</dbReference>
<evidence type="ECO:0000256" key="1">
    <source>
        <dbReference type="ARBA" id="ARBA00007228"/>
    </source>
</evidence>
<keyword evidence="2 6" id="KW-0489">Methyltransferase</keyword>
<dbReference type="AlphaFoldDB" id="A0A348B0V6"/>
<dbReference type="InterPro" id="IPR029026">
    <property type="entry name" value="tRNA_m1G_MTases_N"/>
</dbReference>
<proteinExistence type="inferred from homology"/>
<dbReference type="NCBIfam" id="NF041077">
    <property type="entry name" value="tRNAmeth_TrmJ_Sulfolob"/>
    <property type="match status" value="1"/>
</dbReference>
<dbReference type="GO" id="GO:0002128">
    <property type="term" value="P:tRNA nucleoside ribose methylation"/>
    <property type="evidence" value="ECO:0007669"/>
    <property type="project" value="TreeGrafter"/>
</dbReference>
<dbReference type="Pfam" id="PF00588">
    <property type="entry name" value="SpoU_methylase"/>
    <property type="match status" value="1"/>
</dbReference>
<dbReference type="Proteomes" id="UP000276741">
    <property type="component" value="Chromosome"/>
</dbReference>
<dbReference type="PANTHER" id="PTHR42786">
    <property type="entry name" value="TRNA/RRNA METHYLTRANSFERASE"/>
    <property type="match status" value="1"/>
</dbReference>
<dbReference type="InterPro" id="IPR001537">
    <property type="entry name" value="SpoU_MeTrfase"/>
</dbReference>
<dbReference type="InterPro" id="IPR029028">
    <property type="entry name" value="Alpha/beta_knot_MTases"/>
</dbReference>
<reference evidence="8" key="2">
    <citation type="submission" date="2018-04" db="EMBL/GenBank/DDBJ databases">
        <title>Complete genome sequence of Sulfodiicoccus acidiphilus strain HS-1.</title>
        <authorList>
            <person name="Sakai H.D."/>
            <person name="Kurosawa N."/>
        </authorList>
    </citation>
    <scope>NUCLEOTIDE SEQUENCE [LARGE SCALE GENOMIC DNA]</scope>
    <source>
        <strain evidence="8">HS-1</strain>
    </source>
</reference>
<reference evidence="7" key="1">
    <citation type="journal article" date="2014" name="Int. J. Syst. Evol. Microbiol.">
        <title>Complete genome sequence of Corynebacterium casei LMG S-19264T (=DSM 44701T), isolated from a smear-ripened cheese.</title>
        <authorList>
            <consortium name="US DOE Joint Genome Institute (JGI-PGF)"/>
            <person name="Walter F."/>
            <person name="Albersmeier A."/>
            <person name="Kalinowski J."/>
            <person name="Ruckert C."/>
        </authorList>
    </citation>
    <scope>NUCLEOTIDE SEQUENCE</scope>
    <source>
        <strain evidence="7">JCM 31740</strain>
    </source>
</reference>
<feature type="domain" description="tRNA/rRNA methyltransferase SpoU type" evidence="5">
    <location>
        <begin position="2"/>
        <end position="149"/>
    </location>
</feature>
<evidence type="ECO:0000313" key="7">
    <source>
        <dbReference type="EMBL" id="GGT99317.1"/>
    </source>
</evidence>
<evidence type="ECO:0000313" key="8">
    <source>
        <dbReference type="Proteomes" id="UP000276741"/>
    </source>
</evidence>
<dbReference type="InterPro" id="IPR053648">
    <property type="entry name" value="tRNA_Cytidine-2'-O-MTase"/>
</dbReference>
<keyword evidence="8" id="KW-1185">Reference proteome</keyword>
<dbReference type="GeneID" id="38665693"/>
<evidence type="ECO:0000256" key="2">
    <source>
        <dbReference type="ARBA" id="ARBA00022603"/>
    </source>
</evidence>
<dbReference type="EMBL" id="AP018553">
    <property type="protein sequence ID" value="BBD71808.1"/>
    <property type="molecule type" value="Genomic_DNA"/>
</dbReference>
<name>A0A348B0V6_9CREN</name>
<reference evidence="6" key="3">
    <citation type="journal article" date="2019" name="BMC Res. Notes">
        <title>Complete genome sequence of the Sulfodiicoccus acidiphilus strain HS-1T, the first crenarchaeon that lacks polB3, isolated from an acidic hot spring in Ohwaku-dani, Hakone, Japan.</title>
        <authorList>
            <person name="Sakai H.D."/>
            <person name="Kurosawa N."/>
        </authorList>
    </citation>
    <scope>NUCLEOTIDE SEQUENCE</scope>
    <source>
        <strain evidence="6">HS-1</strain>
    </source>
</reference>
<dbReference type="PIRSF" id="PIRSF004808">
    <property type="entry name" value="LasT"/>
    <property type="match status" value="1"/>
</dbReference>
<reference evidence="7" key="4">
    <citation type="submission" date="2020-09" db="EMBL/GenBank/DDBJ databases">
        <authorList>
            <person name="Sun Q."/>
            <person name="Ohkuma M."/>
        </authorList>
    </citation>
    <scope>NUCLEOTIDE SEQUENCE</scope>
    <source>
        <strain evidence="7">JCM 31740</strain>
    </source>
</reference>
<dbReference type="GO" id="GO:0005829">
    <property type="term" value="C:cytosol"/>
    <property type="evidence" value="ECO:0007669"/>
    <property type="project" value="TreeGrafter"/>
</dbReference>
<dbReference type="OrthoDB" id="372184at2157"/>
<gene>
    <name evidence="7" type="ORF">GCM10007116_15900</name>
    <name evidence="6" type="ORF">HS1genome_0197</name>
</gene>
<dbReference type="SUPFAM" id="SSF75217">
    <property type="entry name" value="alpha/beta knot"/>
    <property type="match status" value="1"/>
</dbReference>
<evidence type="ECO:0000259" key="5">
    <source>
        <dbReference type="Pfam" id="PF00588"/>
    </source>
</evidence>
<keyword evidence="4" id="KW-0949">S-adenosyl-L-methionine</keyword>
<keyword evidence="3 6" id="KW-0808">Transferase</keyword>
<dbReference type="EMBL" id="BMQS01000014">
    <property type="protein sequence ID" value="GGT99317.1"/>
    <property type="molecule type" value="Genomic_DNA"/>
</dbReference>
<dbReference type="RefSeq" id="WP_126449130.1">
    <property type="nucleotide sequence ID" value="NZ_AP018553.1"/>
</dbReference>
<organism evidence="6 8">
    <name type="scientific">Sulfodiicoccus acidiphilus</name>
    <dbReference type="NCBI Taxonomy" id="1670455"/>
    <lineage>
        <taxon>Archaea</taxon>
        <taxon>Thermoproteota</taxon>
        <taxon>Thermoprotei</taxon>
        <taxon>Sulfolobales</taxon>
        <taxon>Sulfolobaceae</taxon>
        <taxon>Sulfodiicoccus</taxon>
    </lineage>
</organism>
<protein>
    <submittedName>
        <fullName evidence="6">RNA methyltransferase</fullName>
    </submittedName>
</protein>
<evidence type="ECO:0000313" key="6">
    <source>
        <dbReference type="EMBL" id="BBD71808.1"/>
    </source>
</evidence>
<dbReference type="CDD" id="cd18093">
    <property type="entry name" value="SpoU-like_TrmJ"/>
    <property type="match status" value="1"/>
</dbReference>
<dbReference type="PANTHER" id="PTHR42786:SF2">
    <property type="entry name" value="TRNA (CYTIDINE_URIDINE-2'-O-)-METHYLTRANSFERASE TRMJ"/>
    <property type="match status" value="1"/>
</dbReference>
<dbReference type="KEGG" id="sacd:HS1genome_0197"/>
<sequence length="227" mass="25851">MIRVVLVEPEGEYNVGFVARLCRNFDVEQLYIVNPRCDLRSALNFAAHGKEALLKAQVVDTLSQALEGVDLKMATSSDADNPGDILRLSIPPWTAAEVGRGKRTALIFGRESVGLTREEISMADFLLHIPASKEYPVLNLSHAVSILLYEFRREANRDQRNVNAESLSLLDKYVRLLYEQVKGRSVDERAYIVTKRVIFRGVRTEAEARTLMRLMRKLYLKLEGVWR</sequence>
<evidence type="ECO:0000256" key="3">
    <source>
        <dbReference type="ARBA" id="ARBA00022679"/>
    </source>
</evidence>
<dbReference type="Proteomes" id="UP000616143">
    <property type="component" value="Unassembled WGS sequence"/>
</dbReference>
<accession>A0A348B0V6</accession>
<dbReference type="InterPro" id="IPR004384">
    <property type="entry name" value="RNA_MeTrfase_TrmJ/LasT"/>
</dbReference>
<dbReference type="GO" id="GO:0003723">
    <property type="term" value="F:RNA binding"/>
    <property type="evidence" value="ECO:0007669"/>
    <property type="project" value="InterPro"/>
</dbReference>
<dbReference type="Gene3D" id="3.40.1280.10">
    <property type="match status" value="1"/>
</dbReference>
<evidence type="ECO:0000256" key="4">
    <source>
        <dbReference type="ARBA" id="ARBA00022691"/>
    </source>
</evidence>